<gene>
    <name evidence="2" type="primary">cbiG</name>
    <name evidence="2" type="ORF">PS691_02882</name>
</gene>
<dbReference type="OrthoDB" id="9781023at2"/>
<dbReference type="Pfam" id="PF01890">
    <property type="entry name" value="CbiG_C"/>
    <property type="match status" value="1"/>
</dbReference>
<dbReference type="InterPro" id="IPR052553">
    <property type="entry name" value="CbiG_hydrolase"/>
</dbReference>
<dbReference type="InterPro" id="IPR036518">
    <property type="entry name" value="CobE/GbiG_C_sf"/>
</dbReference>
<proteinExistence type="predicted"/>
<protein>
    <submittedName>
        <fullName evidence="2">Cobalt-precorrin-5A hydrolase</fullName>
        <ecNumber evidence="2">3.7.1.12</ecNumber>
    </submittedName>
</protein>
<dbReference type="EC" id="3.7.1.12" evidence="2"/>
<dbReference type="EMBL" id="CABVHQ010000026">
    <property type="protein sequence ID" value="VVO04378.1"/>
    <property type="molecule type" value="Genomic_DNA"/>
</dbReference>
<dbReference type="Gene3D" id="3.30.420.180">
    <property type="entry name" value="CobE/GbiG C-terminal domain"/>
    <property type="match status" value="1"/>
</dbReference>
<dbReference type="GO" id="GO:0009236">
    <property type="term" value="P:cobalamin biosynthetic process"/>
    <property type="evidence" value="ECO:0007669"/>
    <property type="project" value="InterPro"/>
</dbReference>
<evidence type="ECO:0000313" key="3">
    <source>
        <dbReference type="Proteomes" id="UP000337909"/>
    </source>
</evidence>
<dbReference type="PANTHER" id="PTHR37477">
    <property type="entry name" value="COBALT-PRECORRIN-5A HYDROLASE"/>
    <property type="match status" value="1"/>
</dbReference>
<dbReference type="InterPro" id="IPR002750">
    <property type="entry name" value="CobE/GbiG_C"/>
</dbReference>
<dbReference type="AlphaFoldDB" id="A0A5E7CQV9"/>
<dbReference type="GO" id="GO:0043779">
    <property type="term" value="F:cobalt-precorrin-5A acetaldehyde-lyase activity"/>
    <property type="evidence" value="ECO:0007669"/>
    <property type="project" value="UniProtKB-EC"/>
</dbReference>
<dbReference type="PANTHER" id="PTHR37477:SF1">
    <property type="entry name" value="COBALT-PRECORRIN-5A HYDROLASE"/>
    <property type="match status" value="1"/>
</dbReference>
<dbReference type="RefSeq" id="WP_150642852.1">
    <property type="nucleotide sequence ID" value="NZ_CABVHQ010000026.1"/>
</dbReference>
<accession>A0A5E7CQV9</accession>
<name>A0A5E7CQV9_PSEFL</name>
<dbReference type="Proteomes" id="UP000337909">
    <property type="component" value="Unassembled WGS sequence"/>
</dbReference>
<sequence length="137" mass="14586">MTAISTAPTLVVGLGCQRGCPASTLRALLDQALQAHNIELRAIRALASLDLKRDEPGLLELAEQLALPLTLFNSTQLATYEPHLSHHSQIAFERTGCYGVAESAALALAEQLAQTPARLLILRQKYGQATLALASSA</sequence>
<evidence type="ECO:0000313" key="2">
    <source>
        <dbReference type="EMBL" id="VVO04378.1"/>
    </source>
</evidence>
<feature type="domain" description="CobE/GbiG C-terminal" evidence="1">
    <location>
        <begin position="10"/>
        <end position="134"/>
    </location>
</feature>
<evidence type="ECO:0000259" key="1">
    <source>
        <dbReference type="Pfam" id="PF01890"/>
    </source>
</evidence>
<dbReference type="SUPFAM" id="SSF159664">
    <property type="entry name" value="CobE/GbiG C-terminal domain-like"/>
    <property type="match status" value="1"/>
</dbReference>
<reference evidence="2 3" key="1">
    <citation type="submission" date="2019-09" db="EMBL/GenBank/DDBJ databases">
        <authorList>
            <person name="Chandra G."/>
            <person name="Truman W A."/>
        </authorList>
    </citation>
    <scope>NUCLEOTIDE SEQUENCE [LARGE SCALE GENOMIC DNA]</scope>
    <source>
        <strain evidence="2">PS691</strain>
    </source>
</reference>
<keyword evidence="2" id="KW-0378">Hydrolase</keyword>
<organism evidence="2 3">
    <name type="scientific">Pseudomonas fluorescens</name>
    <dbReference type="NCBI Taxonomy" id="294"/>
    <lineage>
        <taxon>Bacteria</taxon>
        <taxon>Pseudomonadati</taxon>
        <taxon>Pseudomonadota</taxon>
        <taxon>Gammaproteobacteria</taxon>
        <taxon>Pseudomonadales</taxon>
        <taxon>Pseudomonadaceae</taxon>
        <taxon>Pseudomonas</taxon>
    </lineage>
</organism>